<dbReference type="Proteomes" id="UP000187486">
    <property type="component" value="Unassembled WGS sequence"/>
</dbReference>
<accession>A0A1R0L047</accession>
<organism evidence="1 2">
    <name type="scientific">Amycolatopsis coloradensis</name>
    <dbReference type="NCBI Taxonomy" id="76021"/>
    <lineage>
        <taxon>Bacteria</taxon>
        <taxon>Bacillati</taxon>
        <taxon>Actinomycetota</taxon>
        <taxon>Actinomycetes</taxon>
        <taxon>Pseudonocardiales</taxon>
        <taxon>Pseudonocardiaceae</taxon>
        <taxon>Amycolatopsis</taxon>
    </lineage>
</organism>
<name>A0A1R0L047_9PSEU</name>
<keyword evidence="2" id="KW-1185">Reference proteome</keyword>
<proteinExistence type="predicted"/>
<reference evidence="1 2" key="1">
    <citation type="submission" date="2016-01" db="EMBL/GenBank/DDBJ databases">
        <title>Amycolatopsis coloradensis genome sequencing and assembly.</title>
        <authorList>
            <person name="Mayilraj S."/>
        </authorList>
    </citation>
    <scope>NUCLEOTIDE SEQUENCE [LARGE SCALE GENOMIC DNA]</scope>
    <source>
        <strain evidence="1 2">DSM 44225</strain>
    </source>
</reference>
<protein>
    <submittedName>
        <fullName evidence="1">Uncharacterized protein</fullName>
    </submittedName>
</protein>
<dbReference type="EMBL" id="MQUQ01000003">
    <property type="protein sequence ID" value="OLZ55193.1"/>
    <property type="molecule type" value="Genomic_DNA"/>
</dbReference>
<gene>
    <name evidence="1" type="ORF">BS329_03995</name>
</gene>
<evidence type="ECO:0000313" key="2">
    <source>
        <dbReference type="Proteomes" id="UP000187486"/>
    </source>
</evidence>
<sequence>MVMAFGAELSVRRDGCVDEADAYASGHDGGVLAGPGRQGLLIDFVHEMRRREAGAWLAWYGFR</sequence>
<evidence type="ECO:0000313" key="1">
    <source>
        <dbReference type="EMBL" id="OLZ55193.1"/>
    </source>
</evidence>
<comment type="caution">
    <text evidence="1">The sequence shown here is derived from an EMBL/GenBank/DDBJ whole genome shotgun (WGS) entry which is preliminary data.</text>
</comment>
<dbReference type="AlphaFoldDB" id="A0A1R0L047"/>